<dbReference type="Proteomes" id="UP001054846">
    <property type="component" value="Chromosome"/>
</dbReference>
<protein>
    <submittedName>
        <fullName evidence="8">HlyD family efflux transporter periplasmic adaptor subunit</fullName>
    </submittedName>
</protein>
<gene>
    <name evidence="8" type="ORF">ISF26_14410</name>
</gene>
<evidence type="ECO:0000256" key="4">
    <source>
        <dbReference type="SAM" id="Phobius"/>
    </source>
</evidence>
<dbReference type="Pfam" id="PF25954">
    <property type="entry name" value="Beta-barrel_RND_2"/>
    <property type="match status" value="1"/>
</dbReference>
<dbReference type="EMBL" id="CP063845">
    <property type="protein sequence ID" value="UFP93004.1"/>
    <property type="molecule type" value="Genomic_DNA"/>
</dbReference>
<evidence type="ECO:0000259" key="6">
    <source>
        <dbReference type="Pfam" id="PF25917"/>
    </source>
</evidence>
<feature type="coiled-coil region" evidence="3">
    <location>
        <begin position="258"/>
        <end position="292"/>
    </location>
</feature>
<evidence type="ECO:0000256" key="2">
    <source>
        <dbReference type="ARBA" id="ARBA00023054"/>
    </source>
</evidence>
<keyword evidence="4" id="KW-0472">Membrane</keyword>
<accession>A0ABY3PH88</accession>
<name>A0ABY3PH88_9CYAN</name>
<evidence type="ECO:0000313" key="9">
    <source>
        <dbReference type="Proteomes" id="UP001054846"/>
    </source>
</evidence>
<dbReference type="InterPro" id="IPR058625">
    <property type="entry name" value="MdtA-like_BSH"/>
</dbReference>
<sequence>MQQPTTSAATAFDPVATAAAVRKKGPNWRVLLLGGGLLAAGAGVYLWVALSRPPADRLALSGRLEGYETDVGAKTAGRVDRVTVREGDAVRRGQLIVELDDAEIQAQLSGAVARIAAARQQQRQAGLQIDVLEAQVTQAQLGLTQSRGDARGRIEQAAAQVASAQSQLAQAIAQVRQAEADLKLAAANRTRFEQLVREGATSIQQFDQAQTTFDAAQATLAARKAAVDAARKQVIAAEGTLTQTRTVALNPAVRSAELEVVRRQLAQARSQLLAAQEEVKNAEATRRQLLAQIGYLNITSPIDGVVTARSVEPGAVVTAGRTVLALLDYRTVYLRGYIPEGQLGRVRIGQKARVFLDSAPERPLAARVAAVDPQASFTPESIYFRDERVRQVFGVKLLLDDPAGFAKPGMPADAEILTEETP</sequence>
<feature type="domain" description="Multidrug resistance protein MdtA-like alpha-helical hairpin" evidence="5">
    <location>
        <begin position="167"/>
        <end position="233"/>
    </location>
</feature>
<feature type="domain" description="CusB-like beta-barrel" evidence="7">
    <location>
        <begin position="332"/>
        <end position="415"/>
    </location>
</feature>
<dbReference type="SUPFAM" id="SSF111369">
    <property type="entry name" value="HlyD-like secretion proteins"/>
    <property type="match status" value="3"/>
</dbReference>
<evidence type="ECO:0000256" key="3">
    <source>
        <dbReference type="SAM" id="Coils"/>
    </source>
</evidence>
<dbReference type="Pfam" id="PF25876">
    <property type="entry name" value="HH_MFP_RND"/>
    <property type="match status" value="1"/>
</dbReference>
<dbReference type="PANTHER" id="PTHR32347:SF23">
    <property type="entry name" value="BLL5650 PROTEIN"/>
    <property type="match status" value="1"/>
</dbReference>
<reference evidence="8 9" key="1">
    <citation type="journal article" date="2021" name="Genome Biol. Evol.">
        <title>Complete Genome Sequencing of a Novel Gloeobacter Species from a Waterfall Cave in Mexico.</title>
        <authorList>
            <person name="Saw J.H."/>
            <person name="Cardona T."/>
            <person name="Montejano G."/>
        </authorList>
    </citation>
    <scope>NUCLEOTIDE SEQUENCE [LARGE SCALE GENOMIC DNA]</scope>
    <source>
        <strain evidence="8">MG652769</strain>
    </source>
</reference>
<evidence type="ECO:0000256" key="1">
    <source>
        <dbReference type="ARBA" id="ARBA00004196"/>
    </source>
</evidence>
<keyword evidence="2 3" id="KW-0175">Coiled coil</keyword>
<evidence type="ECO:0000259" key="7">
    <source>
        <dbReference type="Pfam" id="PF25954"/>
    </source>
</evidence>
<dbReference type="PANTHER" id="PTHR32347">
    <property type="entry name" value="EFFLUX SYSTEM COMPONENT YKNX-RELATED"/>
    <property type="match status" value="1"/>
</dbReference>
<dbReference type="Pfam" id="PF25917">
    <property type="entry name" value="BSH_RND"/>
    <property type="match status" value="1"/>
</dbReference>
<feature type="domain" description="Multidrug resistance protein MdtA-like barrel-sandwich hybrid" evidence="6">
    <location>
        <begin position="70"/>
        <end position="324"/>
    </location>
</feature>
<keyword evidence="4" id="KW-0812">Transmembrane</keyword>
<dbReference type="PRINTS" id="PR01490">
    <property type="entry name" value="RTXTOXIND"/>
</dbReference>
<dbReference type="Gene3D" id="1.10.287.470">
    <property type="entry name" value="Helix hairpin bin"/>
    <property type="match status" value="1"/>
</dbReference>
<comment type="subcellular location">
    <subcellularLocation>
        <location evidence="1">Cell envelope</location>
    </subcellularLocation>
</comment>
<keyword evidence="9" id="KW-1185">Reference proteome</keyword>
<proteinExistence type="predicted"/>
<organism evidence="8 9">
    <name type="scientific">Gloeobacter morelensis MG652769</name>
    <dbReference type="NCBI Taxonomy" id="2781736"/>
    <lineage>
        <taxon>Bacteria</taxon>
        <taxon>Bacillati</taxon>
        <taxon>Cyanobacteriota</taxon>
        <taxon>Cyanophyceae</taxon>
        <taxon>Gloeobacterales</taxon>
        <taxon>Gloeobacteraceae</taxon>
        <taxon>Gloeobacter</taxon>
        <taxon>Gloeobacter morelensis</taxon>
    </lineage>
</organism>
<dbReference type="InterPro" id="IPR058624">
    <property type="entry name" value="MdtA-like_HH"/>
</dbReference>
<dbReference type="Gene3D" id="2.40.30.170">
    <property type="match status" value="1"/>
</dbReference>
<feature type="transmembrane region" description="Helical" evidence="4">
    <location>
        <begin position="30"/>
        <end position="50"/>
    </location>
</feature>
<feature type="coiled-coil region" evidence="3">
    <location>
        <begin position="115"/>
        <end position="188"/>
    </location>
</feature>
<dbReference type="Gene3D" id="2.40.50.100">
    <property type="match status" value="2"/>
</dbReference>
<evidence type="ECO:0000259" key="5">
    <source>
        <dbReference type="Pfam" id="PF25876"/>
    </source>
</evidence>
<keyword evidence="4" id="KW-1133">Transmembrane helix</keyword>
<evidence type="ECO:0000313" key="8">
    <source>
        <dbReference type="EMBL" id="UFP93004.1"/>
    </source>
</evidence>
<dbReference type="RefSeq" id="WP_230840005.1">
    <property type="nucleotide sequence ID" value="NZ_CP063845.1"/>
</dbReference>
<dbReference type="InterPro" id="IPR050465">
    <property type="entry name" value="UPF0194_transport"/>
</dbReference>
<dbReference type="InterPro" id="IPR058792">
    <property type="entry name" value="Beta-barrel_RND_2"/>
</dbReference>